<evidence type="ECO:0000313" key="2">
    <source>
        <dbReference type="Proteomes" id="UP000230750"/>
    </source>
</evidence>
<dbReference type="Pfam" id="PF00653">
    <property type="entry name" value="BIR"/>
    <property type="match status" value="2"/>
</dbReference>
<dbReference type="Gene3D" id="1.10.1170.10">
    <property type="entry name" value="Inhibitor Of Apoptosis Protein (2mihbC-IAP-1), Chain A"/>
    <property type="match status" value="2"/>
</dbReference>
<dbReference type="EMBL" id="MRZV01000028">
    <property type="protein sequence ID" value="PIK61627.1"/>
    <property type="molecule type" value="Genomic_DNA"/>
</dbReference>
<name>A0A2G8LMZ2_STIJA</name>
<organism evidence="1 2">
    <name type="scientific">Stichopus japonicus</name>
    <name type="common">Sea cucumber</name>
    <dbReference type="NCBI Taxonomy" id="307972"/>
    <lineage>
        <taxon>Eukaryota</taxon>
        <taxon>Metazoa</taxon>
        <taxon>Echinodermata</taxon>
        <taxon>Eleutherozoa</taxon>
        <taxon>Echinozoa</taxon>
        <taxon>Holothuroidea</taxon>
        <taxon>Aspidochirotacea</taxon>
        <taxon>Aspidochirotida</taxon>
        <taxon>Stichopodidae</taxon>
        <taxon>Apostichopus</taxon>
    </lineage>
</organism>
<dbReference type="SMART" id="SM00238">
    <property type="entry name" value="BIR"/>
    <property type="match status" value="2"/>
</dbReference>
<proteinExistence type="predicted"/>
<dbReference type="CDD" id="cd00022">
    <property type="entry name" value="BIR"/>
    <property type="match status" value="1"/>
</dbReference>
<sequence>MPVIMENETFKELVPKGMECYKNRLNTFMTKEWKGDISMKDMAVAGFCYTGTTDEVVCHKCKGVISNWSKFEIPSRLHKKIYPRCDFVNTLRMDAIKKRIQFDSPQKETDSGEISDKEDVMEFFLSEFNRLMSFEKWPLSSPVDRYDLADSGFYCVDGTSAVICVGCGKEISDWKLGDRPKEKHQDVDGMPCQFAINKGSEEGDMDEVEIKQFITHCLSS</sequence>
<dbReference type="OrthoDB" id="5855668at2759"/>
<dbReference type="InterPro" id="IPR001370">
    <property type="entry name" value="BIR_rpt"/>
</dbReference>
<protein>
    <submittedName>
        <fullName evidence="1">Baculoviral IAP repeat-containing protein 2</fullName>
    </submittedName>
</protein>
<gene>
    <name evidence="1" type="ORF">BSL78_01445</name>
</gene>
<dbReference type="PANTHER" id="PTHR10044">
    <property type="entry name" value="INHIBITOR OF APOPTOSIS"/>
    <property type="match status" value="1"/>
</dbReference>
<dbReference type="PROSITE" id="PS50143">
    <property type="entry name" value="BIR_REPEAT_2"/>
    <property type="match status" value="2"/>
</dbReference>
<evidence type="ECO:0000313" key="1">
    <source>
        <dbReference type="EMBL" id="PIK61627.1"/>
    </source>
</evidence>
<dbReference type="InterPro" id="IPR050784">
    <property type="entry name" value="IAP"/>
</dbReference>
<accession>A0A2G8LMZ2</accession>
<dbReference type="SUPFAM" id="SSF57924">
    <property type="entry name" value="Inhibitor of apoptosis (IAP) repeat"/>
    <property type="match status" value="2"/>
</dbReference>
<dbReference type="STRING" id="307972.A0A2G8LMZ2"/>
<comment type="caution">
    <text evidence="1">The sequence shown here is derived from an EMBL/GenBank/DDBJ whole genome shotgun (WGS) entry which is preliminary data.</text>
</comment>
<dbReference type="PANTHER" id="PTHR10044:SF139">
    <property type="entry name" value="DEATH-ASSOCIATED INHIBITOR OF APOPTOSIS 2"/>
    <property type="match status" value="1"/>
</dbReference>
<dbReference type="GO" id="GO:0051726">
    <property type="term" value="P:regulation of cell cycle"/>
    <property type="evidence" value="ECO:0007669"/>
    <property type="project" value="TreeGrafter"/>
</dbReference>
<reference evidence="1 2" key="1">
    <citation type="journal article" date="2017" name="PLoS Biol.">
        <title>The sea cucumber genome provides insights into morphological evolution and visceral regeneration.</title>
        <authorList>
            <person name="Zhang X."/>
            <person name="Sun L."/>
            <person name="Yuan J."/>
            <person name="Sun Y."/>
            <person name="Gao Y."/>
            <person name="Zhang L."/>
            <person name="Li S."/>
            <person name="Dai H."/>
            <person name="Hamel J.F."/>
            <person name="Liu C."/>
            <person name="Yu Y."/>
            <person name="Liu S."/>
            <person name="Lin W."/>
            <person name="Guo K."/>
            <person name="Jin S."/>
            <person name="Xu P."/>
            <person name="Storey K.B."/>
            <person name="Huan P."/>
            <person name="Zhang T."/>
            <person name="Zhou Y."/>
            <person name="Zhang J."/>
            <person name="Lin C."/>
            <person name="Li X."/>
            <person name="Xing L."/>
            <person name="Huo D."/>
            <person name="Sun M."/>
            <person name="Wang L."/>
            <person name="Mercier A."/>
            <person name="Li F."/>
            <person name="Yang H."/>
            <person name="Xiang J."/>
        </authorList>
    </citation>
    <scope>NUCLEOTIDE SEQUENCE [LARGE SCALE GENOMIC DNA]</scope>
    <source>
        <strain evidence="1">Shaxun</strain>
        <tissue evidence="1">Muscle</tissue>
    </source>
</reference>
<dbReference type="Proteomes" id="UP000230750">
    <property type="component" value="Unassembled WGS sequence"/>
</dbReference>
<keyword evidence="2" id="KW-1185">Reference proteome</keyword>
<dbReference type="AlphaFoldDB" id="A0A2G8LMZ2"/>
<dbReference type="GO" id="GO:0005634">
    <property type="term" value="C:nucleus"/>
    <property type="evidence" value="ECO:0007669"/>
    <property type="project" value="TreeGrafter"/>
</dbReference>
<dbReference type="GO" id="GO:0005737">
    <property type="term" value="C:cytoplasm"/>
    <property type="evidence" value="ECO:0007669"/>
    <property type="project" value="TreeGrafter"/>
</dbReference>